<dbReference type="GO" id="GO:0008441">
    <property type="term" value="F:3'(2'),5'-bisphosphate nucleotidase activity"/>
    <property type="evidence" value="ECO:0007669"/>
    <property type="project" value="UniProtKB-EC"/>
</dbReference>
<evidence type="ECO:0000256" key="7">
    <source>
        <dbReference type="PIRSR" id="PIRSR600760-2"/>
    </source>
</evidence>
<feature type="binding site" evidence="7">
    <location>
        <position position="65"/>
    </location>
    <ligand>
        <name>Mg(2+)</name>
        <dbReference type="ChEBI" id="CHEBI:18420"/>
        <label>1</label>
        <note>catalytic</note>
    </ligand>
</feature>
<dbReference type="EMBL" id="PFCB01000023">
    <property type="protein sequence ID" value="PIR74265.1"/>
    <property type="molecule type" value="Genomic_DNA"/>
</dbReference>
<evidence type="ECO:0000256" key="3">
    <source>
        <dbReference type="ARBA" id="ARBA00022842"/>
    </source>
</evidence>
<dbReference type="PANTHER" id="PTHR43028:SF5">
    <property type="entry name" value="3'(2'),5'-BISPHOSPHATE NUCLEOTIDASE 1"/>
    <property type="match status" value="1"/>
</dbReference>
<evidence type="ECO:0000256" key="2">
    <source>
        <dbReference type="ARBA" id="ARBA00022723"/>
    </source>
</evidence>
<dbReference type="PRINTS" id="PR00377">
    <property type="entry name" value="IMPHPHTASES"/>
</dbReference>
<gene>
    <name evidence="8" type="ORF">COU35_03155</name>
</gene>
<evidence type="ECO:0000256" key="5">
    <source>
        <dbReference type="ARBA" id="ARBA00042530"/>
    </source>
</evidence>
<evidence type="ECO:0000256" key="6">
    <source>
        <dbReference type="ARBA" id="ARBA00044544"/>
    </source>
</evidence>
<evidence type="ECO:0000313" key="8">
    <source>
        <dbReference type="EMBL" id="PIR74265.1"/>
    </source>
</evidence>
<evidence type="ECO:0000256" key="1">
    <source>
        <dbReference type="ARBA" id="ARBA00001625"/>
    </source>
</evidence>
<accession>A0A2H0TQ42</accession>
<keyword evidence="2 7" id="KW-0479">Metal-binding</keyword>
<dbReference type="Gene3D" id="3.30.540.10">
    <property type="entry name" value="Fructose-1,6-Bisphosphatase, subunit A, domain 1"/>
    <property type="match status" value="1"/>
</dbReference>
<keyword evidence="3 7" id="KW-0460">Magnesium</keyword>
<evidence type="ECO:0000256" key="4">
    <source>
        <dbReference type="ARBA" id="ARBA00041694"/>
    </source>
</evidence>
<organism evidence="8 9">
    <name type="scientific">Candidatus Magasanikbacteria bacterium CG10_big_fil_rev_8_21_14_0_10_47_10</name>
    <dbReference type="NCBI Taxonomy" id="1974652"/>
    <lineage>
        <taxon>Bacteria</taxon>
        <taxon>Candidatus Magasanikiibacteriota</taxon>
    </lineage>
</organism>
<dbReference type="InterPro" id="IPR000760">
    <property type="entry name" value="Inositol_monophosphatase-like"/>
</dbReference>
<dbReference type="PROSITE" id="PS00630">
    <property type="entry name" value="IMP_2"/>
    <property type="match status" value="1"/>
</dbReference>
<sequence length="275" mass="29852">MTVSDTLSLAINAARAAGTEILKIYNSNYDAWEKEGNAPVTDADIASEKIILDTLRASAYSVLSEETDDDLARLSEKTIWVVDPLDGTQDFLNKTGEFSVLIGLVQNEHPTLGVIYQPTADKLYFGEKGKGSYVQTNGGDPKRIHVSDTKKLASFQAVMSGFHSNPLHLALATGLGIAHTTRMGSAGLKAATVAEGQHDIYFHTSHHTCEWDTCAGDILLAEAGGTMTDLLGQPLLYNQTDVNRRHGILASNGVIHEQLVEKIQDYLLREHSSNT</sequence>
<feature type="binding site" evidence="7">
    <location>
        <position position="212"/>
    </location>
    <ligand>
        <name>Mg(2+)</name>
        <dbReference type="ChEBI" id="CHEBI:18420"/>
        <label>1</label>
        <note>catalytic</note>
    </ligand>
</feature>
<dbReference type="AlphaFoldDB" id="A0A2H0TQ42"/>
<dbReference type="CDD" id="cd01638">
    <property type="entry name" value="CysQ"/>
    <property type="match status" value="1"/>
</dbReference>
<dbReference type="Pfam" id="PF00459">
    <property type="entry name" value="Inositol_P"/>
    <property type="match status" value="1"/>
</dbReference>
<dbReference type="InterPro" id="IPR020583">
    <property type="entry name" value="Inositol_monoP_metal-BS"/>
</dbReference>
<dbReference type="GO" id="GO:0046872">
    <property type="term" value="F:metal ion binding"/>
    <property type="evidence" value="ECO:0007669"/>
    <property type="project" value="UniProtKB-KW"/>
</dbReference>
<dbReference type="Gene3D" id="3.40.190.80">
    <property type="match status" value="1"/>
</dbReference>
<comment type="cofactor">
    <cofactor evidence="7">
        <name>Mg(2+)</name>
        <dbReference type="ChEBI" id="CHEBI:18420"/>
    </cofactor>
</comment>
<dbReference type="GO" id="GO:0046854">
    <property type="term" value="P:phosphatidylinositol phosphate biosynthetic process"/>
    <property type="evidence" value="ECO:0007669"/>
    <property type="project" value="InterPro"/>
</dbReference>
<dbReference type="InterPro" id="IPR050725">
    <property type="entry name" value="CysQ/Inositol_MonoPase"/>
</dbReference>
<feature type="binding site" evidence="7">
    <location>
        <position position="86"/>
    </location>
    <ligand>
        <name>Mg(2+)</name>
        <dbReference type="ChEBI" id="CHEBI:18420"/>
        <label>1</label>
        <note>catalytic</note>
    </ligand>
</feature>
<protein>
    <recommendedName>
        <fullName evidence="4">3'(2'),5-bisphosphonucleoside 3'(2')-phosphohydrolase</fullName>
    </recommendedName>
    <alternativeName>
        <fullName evidence="6">3'-phosphoadenosine 5'-phosphate phosphatase</fullName>
    </alternativeName>
    <alternativeName>
        <fullName evidence="5">DPNPase</fullName>
    </alternativeName>
</protein>
<proteinExistence type="predicted"/>
<reference evidence="9" key="1">
    <citation type="submission" date="2017-09" db="EMBL/GenBank/DDBJ databases">
        <title>Depth-based differentiation of microbial function through sediment-hosted aquifers and enrichment of novel symbionts in the deep terrestrial subsurface.</title>
        <authorList>
            <person name="Probst A.J."/>
            <person name="Ladd B."/>
            <person name="Jarett J.K."/>
            <person name="Geller-Mcgrath D.E."/>
            <person name="Sieber C.M.K."/>
            <person name="Emerson J.B."/>
            <person name="Anantharaman K."/>
            <person name="Thomas B.C."/>
            <person name="Malmstrom R."/>
            <person name="Stieglmeier M."/>
            <person name="Klingl A."/>
            <person name="Woyke T."/>
            <person name="Ryan C.M."/>
            <person name="Banfield J.F."/>
        </authorList>
    </citation>
    <scope>NUCLEOTIDE SEQUENCE [LARGE SCALE GENOMIC DNA]</scope>
</reference>
<feature type="binding site" evidence="7">
    <location>
        <position position="85"/>
    </location>
    <ligand>
        <name>Mg(2+)</name>
        <dbReference type="ChEBI" id="CHEBI:18420"/>
        <label>1</label>
        <note>catalytic</note>
    </ligand>
</feature>
<dbReference type="SUPFAM" id="SSF56655">
    <property type="entry name" value="Carbohydrate phosphatase"/>
    <property type="match status" value="1"/>
</dbReference>
<name>A0A2H0TQ42_9BACT</name>
<comment type="catalytic activity">
    <reaction evidence="1">
        <text>adenosine 3',5'-bisphosphate + H2O = AMP + phosphate</text>
        <dbReference type="Rhea" id="RHEA:10040"/>
        <dbReference type="ChEBI" id="CHEBI:15377"/>
        <dbReference type="ChEBI" id="CHEBI:43474"/>
        <dbReference type="ChEBI" id="CHEBI:58343"/>
        <dbReference type="ChEBI" id="CHEBI:456215"/>
        <dbReference type="EC" id="3.1.3.7"/>
    </reaction>
</comment>
<dbReference type="Proteomes" id="UP000230154">
    <property type="component" value="Unassembled WGS sequence"/>
</dbReference>
<evidence type="ECO:0000313" key="9">
    <source>
        <dbReference type="Proteomes" id="UP000230154"/>
    </source>
</evidence>
<feature type="binding site" evidence="7">
    <location>
        <position position="83"/>
    </location>
    <ligand>
        <name>Mg(2+)</name>
        <dbReference type="ChEBI" id="CHEBI:18420"/>
        <label>1</label>
        <note>catalytic</note>
    </ligand>
</feature>
<dbReference type="InterPro" id="IPR020550">
    <property type="entry name" value="Inositol_monophosphatase_CS"/>
</dbReference>
<comment type="caution">
    <text evidence="8">The sequence shown here is derived from an EMBL/GenBank/DDBJ whole genome shotgun (WGS) entry which is preliminary data.</text>
</comment>
<dbReference type="PROSITE" id="PS00629">
    <property type="entry name" value="IMP_1"/>
    <property type="match status" value="1"/>
</dbReference>
<dbReference type="PANTHER" id="PTHR43028">
    <property type="entry name" value="3'(2'),5'-BISPHOSPHATE NUCLEOTIDASE 1"/>
    <property type="match status" value="1"/>
</dbReference>